<reference evidence="2" key="1">
    <citation type="submission" date="2021-06" db="EMBL/GenBank/DDBJ databases">
        <title>Comparative genomics, transcriptomics and evolutionary studies reveal genomic signatures of adaptation to plant cell wall in hemibiotrophic fungi.</title>
        <authorList>
            <consortium name="DOE Joint Genome Institute"/>
            <person name="Baroncelli R."/>
            <person name="Diaz J.F."/>
            <person name="Benocci T."/>
            <person name="Peng M."/>
            <person name="Battaglia E."/>
            <person name="Haridas S."/>
            <person name="Andreopoulos W."/>
            <person name="Labutti K."/>
            <person name="Pangilinan J."/>
            <person name="Floch G.L."/>
            <person name="Makela M.R."/>
            <person name="Henrissat B."/>
            <person name="Grigoriev I.V."/>
            <person name="Crouch J.A."/>
            <person name="De Vries R.P."/>
            <person name="Sukno S.A."/>
            <person name="Thon M.R."/>
        </authorList>
    </citation>
    <scope>NUCLEOTIDE SEQUENCE</scope>
    <source>
        <strain evidence="2">CBS 125086</strain>
    </source>
</reference>
<comment type="caution">
    <text evidence="2">The sequence shown here is derived from an EMBL/GenBank/DDBJ whole genome shotgun (WGS) entry which is preliminary data.</text>
</comment>
<name>A0AAD8PYG5_9PEZI</name>
<dbReference type="EMBL" id="JAHLJV010000039">
    <property type="protein sequence ID" value="KAK1586038.1"/>
    <property type="molecule type" value="Genomic_DNA"/>
</dbReference>
<organism evidence="2 3">
    <name type="scientific">Colletotrichum navitas</name>
    <dbReference type="NCBI Taxonomy" id="681940"/>
    <lineage>
        <taxon>Eukaryota</taxon>
        <taxon>Fungi</taxon>
        <taxon>Dikarya</taxon>
        <taxon>Ascomycota</taxon>
        <taxon>Pezizomycotina</taxon>
        <taxon>Sordariomycetes</taxon>
        <taxon>Hypocreomycetidae</taxon>
        <taxon>Glomerellales</taxon>
        <taxon>Glomerellaceae</taxon>
        <taxon>Colletotrichum</taxon>
        <taxon>Colletotrichum graminicola species complex</taxon>
    </lineage>
</organism>
<dbReference type="GeneID" id="85442325"/>
<protein>
    <submittedName>
        <fullName evidence="2">Uncharacterized protein</fullName>
    </submittedName>
</protein>
<feature type="region of interest" description="Disordered" evidence="1">
    <location>
        <begin position="115"/>
        <end position="160"/>
    </location>
</feature>
<evidence type="ECO:0000256" key="1">
    <source>
        <dbReference type="SAM" id="MobiDB-lite"/>
    </source>
</evidence>
<dbReference type="AlphaFoldDB" id="A0AAD8PYG5"/>
<gene>
    <name evidence="2" type="ORF">LY79DRAFT_557327</name>
</gene>
<keyword evidence="3" id="KW-1185">Reference proteome</keyword>
<evidence type="ECO:0000313" key="3">
    <source>
        <dbReference type="Proteomes" id="UP001230504"/>
    </source>
</evidence>
<evidence type="ECO:0000313" key="2">
    <source>
        <dbReference type="EMBL" id="KAK1586038.1"/>
    </source>
</evidence>
<accession>A0AAD8PYG5</accession>
<sequence>MLLRLHQTRPLARLARLRFAAAAAARVITEPLWARAGSDVLLPQWRRKRVLVFCACWNAKCGTGKCTHMAQRTHKSHCRVHVCVCVCVCTLGKLCMVYVPGCIAIATKPRWPRHSHALAGDSESMPATRPSAKTKVNSVSIIKKRSPREETQISSHHVRR</sequence>
<dbReference type="Proteomes" id="UP001230504">
    <property type="component" value="Unassembled WGS sequence"/>
</dbReference>
<proteinExistence type="predicted"/>
<dbReference type="RefSeq" id="XP_060413006.1">
    <property type="nucleotide sequence ID" value="XM_060558085.1"/>
</dbReference>